<organism evidence="8 9">
    <name type="scientific">Acaryochloris marina (strain MBIC 11017)</name>
    <dbReference type="NCBI Taxonomy" id="329726"/>
    <lineage>
        <taxon>Bacteria</taxon>
        <taxon>Bacillati</taxon>
        <taxon>Cyanobacteriota</taxon>
        <taxon>Cyanophyceae</taxon>
        <taxon>Acaryochloridales</taxon>
        <taxon>Acaryochloridaceae</taxon>
        <taxon>Acaryochloris</taxon>
    </lineage>
</organism>
<dbReference type="InterPro" id="IPR036863">
    <property type="entry name" value="PSII_PsbH_sf"/>
</dbReference>
<evidence type="ECO:0000313" key="9">
    <source>
        <dbReference type="Proteomes" id="UP000000268"/>
    </source>
</evidence>
<comment type="subcellular location">
    <subcellularLocation>
        <location evidence="1">Membrane</location>
        <topology evidence="1">Single-pass membrane protein</topology>
    </subcellularLocation>
</comment>
<evidence type="ECO:0007829" key="10">
    <source>
        <dbReference type="PDB" id="7YMI"/>
    </source>
</evidence>
<dbReference type="GO" id="GO:0015979">
    <property type="term" value="P:photosynthesis"/>
    <property type="evidence" value="ECO:0007669"/>
    <property type="project" value="UniProtKB-KW"/>
</dbReference>
<keyword evidence="3 7" id="KW-0812">Transmembrane</keyword>
<evidence type="ECO:0000256" key="3">
    <source>
        <dbReference type="ARBA" id="ARBA00022692"/>
    </source>
</evidence>
<sequence>MPKQTWWGDVLKGNNNSEAGKFVPGWGTTPVMAGFVVMITLLLLIMLQVYNHTIVLDGVDAGWTSLGGFGQ</sequence>
<dbReference type="OrthoDB" id="427121at2"/>
<evidence type="ECO:0007829" key="11">
    <source>
        <dbReference type="PDB" id="7YMM"/>
    </source>
</evidence>
<evidence type="ECO:0000256" key="7">
    <source>
        <dbReference type="SAM" id="Phobius"/>
    </source>
</evidence>
<dbReference type="Pfam" id="PF00737">
    <property type="entry name" value="PsbH"/>
    <property type="match status" value="1"/>
</dbReference>
<dbReference type="PANTHER" id="PTHR34469:SF4">
    <property type="entry name" value="PHOTOSYSTEM II REACTION CENTER PROTEIN H"/>
    <property type="match status" value="1"/>
</dbReference>
<dbReference type="GO" id="GO:0050821">
    <property type="term" value="P:protein stabilization"/>
    <property type="evidence" value="ECO:0007669"/>
    <property type="project" value="InterPro"/>
</dbReference>
<dbReference type="SMR" id="B0CDZ2"/>
<keyword evidence="9" id="KW-1185">Reference proteome</keyword>
<evidence type="ECO:0000256" key="5">
    <source>
        <dbReference type="ARBA" id="ARBA00023136"/>
    </source>
</evidence>
<dbReference type="STRING" id="329726.AM1_5512"/>
<reference evidence="10 11" key="2">
    <citation type="journal article" date="2024" name="Sci. Adv.">
        <title>Structure of a unique PSII-Pcb tetrameric megacomplex in a chlorophyll &lt;i&gt;d&lt;/i&gt;-containing cyanobacterium.</title>
        <authorList>
            <person name="Shen L."/>
            <person name="Gao Y."/>
            <person name="Tang K."/>
            <person name="Qi R."/>
            <person name="Fu L."/>
            <person name="Chen J.H."/>
            <person name="Wang W."/>
            <person name="Ma X."/>
            <person name="Li P."/>
            <person name="Chen M."/>
            <person name="Kuang T."/>
            <person name="Zhang X."/>
            <person name="Shen J.R."/>
            <person name="Wang P."/>
            <person name="Han G."/>
        </authorList>
    </citation>
    <scope>STRUCTURE BY ELECTRON MICROSCOPY (3.30 ANGSTROMS)</scope>
</reference>
<dbReference type="NCBIfam" id="NF002728">
    <property type="entry name" value="PRK02624.1"/>
    <property type="match status" value="1"/>
</dbReference>
<evidence type="ECO:0000256" key="6">
    <source>
        <dbReference type="ARBA" id="ARBA00023276"/>
    </source>
</evidence>
<dbReference type="eggNOG" id="ENOG50332MV">
    <property type="taxonomic scope" value="Bacteria"/>
</dbReference>
<keyword evidence="5 7" id="KW-0472">Membrane</keyword>
<dbReference type="HOGENOM" id="CLU_190203_0_0_3"/>
<evidence type="ECO:0000256" key="2">
    <source>
        <dbReference type="ARBA" id="ARBA00022531"/>
    </source>
</evidence>
<dbReference type="Gene3D" id="1.20.5.880">
    <property type="entry name" value="Photosystem II reaction center protein H"/>
    <property type="match status" value="1"/>
</dbReference>
<dbReference type="GO" id="GO:0042301">
    <property type="term" value="F:phosphate ion binding"/>
    <property type="evidence" value="ECO:0007669"/>
    <property type="project" value="InterPro"/>
</dbReference>
<evidence type="ECO:0000313" key="8">
    <source>
        <dbReference type="EMBL" id="ABW30466.1"/>
    </source>
</evidence>
<dbReference type="RefSeq" id="WP_010477322.1">
    <property type="nucleotide sequence ID" value="NC_009925.1"/>
</dbReference>
<proteinExistence type="evidence at protein level"/>
<reference evidence="8 9" key="1">
    <citation type="journal article" date="2008" name="Proc. Natl. Acad. Sci. U.S.A.">
        <title>Niche adaptation and genome expansion in the chlorophyll d-producing cyanobacterium Acaryochloris marina.</title>
        <authorList>
            <person name="Swingley W.D."/>
            <person name="Chen M."/>
            <person name="Cheung P.C."/>
            <person name="Conrad A.L."/>
            <person name="Dejesa L.C."/>
            <person name="Hao J."/>
            <person name="Honchak B.M."/>
            <person name="Karbach L.E."/>
            <person name="Kurdoglu A."/>
            <person name="Lahiri S."/>
            <person name="Mastrian S.D."/>
            <person name="Miyashita H."/>
            <person name="Page L."/>
            <person name="Ramakrishna P."/>
            <person name="Satoh S."/>
            <person name="Sattley W.M."/>
            <person name="Shimada Y."/>
            <person name="Taylor H.L."/>
            <person name="Tomo T."/>
            <person name="Tsuchiya T."/>
            <person name="Wang Z.T."/>
            <person name="Raymond J."/>
            <person name="Mimuro M."/>
            <person name="Blankenship R.E."/>
            <person name="Touchman J.W."/>
        </authorList>
    </citation>
    <scope>NUCLEOTIDE SEQUENCE [LARGE SCALE GENOMIC DNA]</scope>
    <source>
        <strain evidence="9">MBIC 11017</strain>
    </source>
</reference>
<dbReference type="EMDB" id="EMD-33929"/>
<name>B0CDZ2_ACAM1</name>
<dbReference type="EMDB" id="EMD-33933"/>
<dbReference type="KEGG" id="amr:AM1_5512"/>
<evidence type="ECO:0000256" key="1">
    <source>
        <dbReference type="ARBA" id="ARBA00004167"/>
    </source>
</evidence>
<dbReference type="Proteomes" id="UP000000268">
    <property type="component" value="Chromosome"/>
</dbReference>
<keyword evidence="10 11" id="KW-0002">3D-structure</keyword>
<dbReference type="GO" id="GO:0009523">
    <property type="term" value="C:photosystem II"/>
    <property type="evidence" value="ECO:0007669"/>
    <property type="project" value="UniProtKB-KW"/>
</dbReference>
<dbReference type="InterPro" id="IPR001056">
    <property type="entry name" value="PSII_PsbH"/>
</dbReference>
<keyword evidence="4 7" id="KW-1133">Transmembrane helix</keyword>
<evidence type="ECO:0000256" key="4">
    <source>
        <dbReference type="ARBA" id="ARBA00022989"/>
    </source>
</evidence>
<gene>
    <name evidence="8" type="primary">psbH</name>
    <name evidence="8" type="ordered locus">AM1_5512</name>
</gene>
<feature type="transmembrane region" description="Helical" evidence="7">
    <location>
        <begin position="31"/>
        <end position="50"/>
    </location>
</feature>
<keyword evidence="2" id="KW-0602">Photosynthesis</keyword>
<dbReference type="PDB" id="7YMM">
    <property type="method" value="EM"/>
    <property type="resolution" value="3.60 A"/>
    <property type="chains" value="1H/2H/3H/4H=1-71"/>
</dbReference>
<dbReference type="PDB" id="7YMI">
    <property type="method" value="EM"/>
    <property type="resolution" value="3.30 A"/>
    <property type="chains" value="H/h=1-71"/>
</dbReference>
<dbReference type="PANTHER" id="PTHR34469">
    <property type="entry name" value="PHOTOSYSTEM II REACTION CENTER PROTEIN H"/>
    <property type="match status" value="1"/>
</dbReference>
<dbReference type="AlphaFoldDB" id="B0CDZ2"/>
<dbReference type="EMBL" id="CP000828">
    <property type="protein sequence ID" value="ABW30466.1"/>
    <property type="molecule type" value="Genomic_DNA"/>
</dbReference>
<protein>
    <submittedName>
        <fullName evidence="8">Photosystem II 10 kDa phosphoprotein PsbH</fullName>
    </submittedName>
</protein>
<accession>B0CDZ2</accession>
<dbReference type="SUPFAM" id="SSF161025">
    <property type="entry name" value="Photosystem II 10 kDa phosphoprotein PsbH"/>
    <property type="match status" value="1"/>
</dbReference>
<keyword evidence="6" id="KW-0604">Photosystem II</keyword>